<gene>
    <name evidence="2" type="ORF">Ctob_006643</name>
</gene>
<feature type="compositionally biased region" description="Basic and acidic residues" evidence="1">
    <location>
        <begin position="1073"/>
        <end position="1087"/>
    </location>
</feature>
<reference evidence="3" key="1">
    <citation type="journal article" date="2015" name="PLoS Genet.">
        <title>Genome Sequence and Transcriptome Analyses of Chrysochromulina tobin: Metabolic Tools for Enhanced Algal Fitness in the Prominent Order Prymnesiales (Haptophyceae).</title>
        <authorList>
            <person name="Hovde B.T."/>
            <person name="Deodato C.R."/>
            <person name="Hunsperger H.M."/>
            <person name="Ryken S.A."/>
            <person name="Yost W."/>
            <person name="Jha R.K."/>
            <person name="Patterson J."/>
            <person name="Monnat R.J. Jr."/>
            <person name="Barlow S.B."/>
            <person name="Starkenburg S.R."/>
            <person name="Cattolico R.A."/>
        </authorList>
    </citation>
    <scope>NUCLEOTIDE SEQUENCE</scope>
    <source>
        <strain evidence="3">CCMP291</strain>
    </source>
</reference>
<feature type="compositionally biased region" description="Basic and acidic residues" evidence="1">
    <location>
        <begin position="1125"/>
        <end position="1136"/>
    </location>
</feature>
<feature type="compositionally biased region" description="Polar residues" evidence="1">
    <location>
        <begin position="1334"/>
        <end position="1347"/>
    </location>
</feature>
<sequence>MQAEDALRQHAGTPQYVLSQLIKQGIDAVPHPRLQLAMVQAFTEMQQGSSPGFQLLRGSVYEPLAELQVQGDAILLPGHAWSEQLLPLLMDVAASSSYGDELPMVETDVLLEEMMQEMLPANLHQTLEALHAYGESPLPVASVGRVLVQLAHLDGPLKLTAQPTPCDPQTFSQHLLALTSQLNMLHDQQNRAYLNSPHFKRSKFELFALQHMQLLTWLQRVHTALMHSVGLQGPDLQQYMVKLGFAARVLVFQPTLLHTLHVVQTCMSLPSEPVPGSMREAMPHPVESATDFDRVEWLQLNLLLQFQSIYKMALCQPEIYQHPQAFSQGEVKLVQGFLRLEEIYTHLINRFPQCCRLSAQEQAVLSNLCQQLNKYFTDGHRIRQLIEQQSMMPQSMGKHAVAQLVMLSSSSSQFAVRDWILPFMVTFCELLKIIWQLWTNLLRKQHALDAQRRSIEMLARVAGSAIVKQLTDQAHRLAHTAPSMPVGPDRSRFFDLEDDPPALPTMHSQASVFQKPAPGPPATQEQQLSSSLPGMGTMTTSQSQPLFDASHLPPPPQQQQHIATSTATMIDQPSSQQPLPVASQAVTAPGTAPAPSTTLLPDVVRVGLLEPADTSLSAAINGLLEGTDGAAVGSGWASVVRRPASDAPPPAAIGPPIGPPSTAPPASPKPARLNVPASAPTAADGDEQIPLLVAKREHARAARDFESADKLREQLARLGVTLDDQSKVWRCSDGRSGAITAVNISELHAQKAAKAGAASLTDDEIDRLVREREQARFTSDYKTADVLRETLEKHGVHLDTKENKWQAADGRSGPIGPVNISAAHAQKAARSGAPKMALDEIEKLLVLREQARARRDYKTADVMRDTLEKHGVYLDAKEKKWHAADGRSGAIVVSTLSNEEVGRVLANRQAARLRHDFKSADRLRDQLNEQGLSVDDKRNRWESSDGRSGSIDPFTSEVGPIINADGTVQENTAATAFVSVVSAAPPPASPMKEGKAAPATPGAATSPTSGASAAALTAAPAPQPATPTSTRVAMAAAVAASNGSGDLSMVNAGAGGGGGKAAASEWQSSATPKSERKKSLTEKERRELAKQLRAVTGASARLCEKALQSHADDMERAANWLLEQGEQKGDGGKDGVSDTSSVLDGSEREEKMVDGATDEDEVERVLSAMVQNLQSKGHAYALVLCNAASLPPPTATQYLQMWANTEQAEMPNTGRIFYTPFESLDERTAAEAAIRQVATVLKAVAELPRGPATLGTKSRLLLLELASFDDTRIQMAVEHLVLLQRSGRVAQVQQEVEAAAKVGVTIDLAAGRWRSGDGRSGTTEPFAVTDRPASLSSTMAAAGTPTK</sequence>
<feature type="region of interest" description="Disordered" evidence="1">
    <location>
        <begin position="1125"/>
        <end position="1158"/>
    </location>
</feature>
<feature type="region of interest" description="Disordered" evidence="1">
    <location>
        <begin position="985"/>
        <end position="1027"/>
    </location>
</feature>
<comment type="caution">
    <text evidence="2">The sequence shown here is derived from an EMBL/GenBank/DDBJ whole genome shotgun (WGS) entry which is preliminary data.</text>
</comment>
<dbReference type="EMBL" id="JWZX01002768">
    <property type="protein sequence ID" value="KOO27075.1"/>
    <property type="molecule type" value="Genomic_DNA"/>
</dbReference>
<dbReference type="PANTHER" id="PTHR24216">
    <property type="entry name" value="PAXILLIN-RELATED"/>
    <property type="match status" value="1"/>
</dbReference>
<feature type="compositionally biased region" description="Low complexity" evidence="1">
    <location>
        <begin position="996"/>
        <end position="1027"/>
    </location>
</feature>
<feature type="region of interest" description="Disordered" evidence="1">
    <location>
        <begin position="1054"/>
        <end position="1087"/>
    </location>
</feature>
<feature type="compositionally biased region" description="Polar residues" evidence="1">
    <location>
        <begin position="523"/>
        <end position="545"/>
    </location>
</feature>
<protein>
    <recommendedName>
        <fullName evidence="4">UBA domain-containing protein</fullName>
    </recommendedName>
</protein>
<name>A0A0M0JKS8_9EUKA</name>
<dbReference type="InterPro" id="IPR009060">
    <property type="entry name" value="UBA-like_sf"/>
</dbReference>
<dbReference type="Gene3D" id="1.20.120.1910">
    <property type="entry name" value="Cysteine-tRNA ligase, C-terminal anti-codon recognition domain"/>
    <property type="match status" value="4"/>
</dbReference>
<dbReference type="InterPro" id="IPR009080">
    <property type="entry name" value="tRNAsynth_Ia_anticodon-bd"/>
</dbReference>
<feature type="region of interest" description="Disordered" evidence="1">
    <location>
        <begin position="1313"/>
        <end position="1347"/>
    </location>
</feature>
<dbReference type="GO" id="GO:0005524">
    <property type="term" value="F:ATP binding"/>
    <property type="evidence" value="ECO:0007669"/>
    <property type="project" value="InterPro"/>
</dbReference>
<feature type="compositionally biased region" description="Low complexity" evidence="1">
    <location>
        <begin position="585"/>
        <end position="598"/>
    </location>
</feature>
<dbReference type="GO" id="GO:0004812">
    <property type="term" value="F:aminoacyl-tRNA ligase activity"/>
    <property type="evidence" value="ECO:0007669"/>
    <property type="project" value="InterPro"/>
</dbReference>
<dbReference type="SUPFAM" id="SSF47323">
    <property type="entry name" value="Anticodon-binding domain of a subclass of class I aminoacyl-tRNA synthetases"/>
    <property type="match status" value="4"/>
</dbReference>
<dbReference type="Proteomes" id="UP000037460">
    <property type="component" value="Unassembled WGS sequence"/>
</dbReference>
<feature type="non-terminal residue" evidence="2">
    <location>
        <position position="1347"/>
    </location>
</feature>
<dbReference type="Gene3D" id="1.10.8.10">
    <property type="entry name" value="DNA helicase RuvA subunit, C-terminal domain"/>
    <property type="match status" value="1"/>
</dbReference>
<accession>A0A0M0JKS8</accession>
<dbReference type="GO" id="GO:0006418">
    <property type="term" value="P:tRNA aminoacylation for protein translation"/>
    <property type="evidence" value="ECO:0007669"/>
    <property type="project" value="InterPro"/>
</dbReference>
<proteinExistence type="predicted"/>
<feature type="compositionally biased region" description="Basic and acidic residues" evidence="1">
    <location>
        <begin position="934"/>
        <end position="945"/>
    </location>
</feature>
<feature type="region of interest" description="Disordered" evidence="1">
    <location>
        <begin position="928"/>
        <end position="958"/>
    </location>
</feature>
<dbReference type="SUPFAM" id="SSF46934">
    <property type="entry name" value="UBA-like"/>
    <property type="match status" value="1"/>
</dbReference>
<dbReference type="PANTHER" id="PTHR24216:SF65">
    <property type="entry name" value="PAXILLIN-LIKE PROTEIN 1"/>
    <property type="match status" value="1"/>
</dbReference>
<feature type="compositionally biased region" description="Pro residues" evidence="1">
    <location>
        <begin position="646"/>
        <end position="668"/>
    </location>
</feature>
<organism evidence="2 3">
    <name type="scientific">Chrysochromulina tobinii</name>
    <dbReference type="NCBI Taxonomy" id="1460289"/>
    <lineage>
        <taxon>Eukaryota</taxon>
        <taxon>Haptista</taxon>
        <taxon>Haptophyta</taxon>
        <taxon>Prymnesiophyceae</taxon>
        <taxon>Prymnesiales</taxon>
        <taxon>Chrysochromulinaceae</taxon>
        <taxon>Chrysochromulina</taxon>
    </lineage>
</organism>
<evidence type="ECO:0000313" key="3">
    <source>
        <dbReference type="Proteomes" id="UP000037460"/>
    </source>
</evidence>
<evidence type="ECO:0000256" key="1">
    <source>
        <dbReference type="SAM" id="MobiDB-lite"/>
    </source>
</evidence>
<feature type="region of interest" description="Disordered" evidence="1">
    <location>
        <begin position="642"/>
        <end position="688"/>
    </location>
</feature>
<evidence type="ECO:0008006" key="4">
    <source>
        <dbReference type="Google" id="ProtNLM"/>
    </source>
</evidence>
<keyword evidence="3" id="KW-1185">Reference proteome</keyword>
<evidence type="ECO:0000313" key="2">
    <source>
        <dbReference type="EMBL" id="KOO27075.1"/>
    </source>
</evidence>
<feature type="region of interest" description="Disordered" evidence="1">
    <location>
        <begin position="479"/>
        <end position="559"/>
    </location>
</feature>
<feature type="region of interest" description="Disordered" evidence="1">
    <location>
        <begin position="571"/>
        <end position="598"/>
    </location>
</feature>